<dbReference type="CDD" id="cd00413">
    <property type="entry name" value="Glyco_hydrolase_16"/>
    <property type="match status" value="1"/>
</dbReference>
<reference evidence="4" key="1">
    <citation type="submission" date="2016-10" db="EMBL/GenBank/DDBJ databases">
        <authorList>
            <person name="Varghese N."/>
            <person name="Submissions S."/>
        </authorList>
    </citation>
    <scope>NUCLEOTIDE SEQUENCE [LARGE SCALE GENOMIC DNA]</scope>
    <source>
        <strain evidence="4">DSM 17071</strain>
    </source>
</reference>
<dbReference type="GO" id="GO:0004553">
    <property type="term" value="F:hydrolase activity, hydrolyzing O-glycosyl compounds"/>
    <property type="evidence" value="ECO:0007669"/>
    <property type="project" value="InterPro"/>
</dbReference>
<accession>A0A1G8GXE3</accession>
<evidence type="ECO:0000313" key="3">
    <source>
        <dbReference type="EMBL" id="SDH99072.1"/>
    </source>
</evidence>
<evidence type="ECO:0000259" key="2">
    <source>
        <dbReference type="PROSITE" id="PS51762"/>
    </source>
</evidence>
<dbReference type="RefSeq" id="WP_089856217.1">
    <property type="nucleotide sequence ID" value="NZ_FNDW01000003.1"/>
</dbReference>
<dbReference type="Gene3D" id="2.60.120.200">
    <property type="match status" value="1"/>
</dbReference>
<dbReference type="EMBL" id="FNDW01000003">
    <property type="protein sequence ID" value="SDH99072.1"/>
    <property type="molecule type" value="Genomic_DNA"/>
</dbReference>
<dbReference type="InterPro" id="IPR000757">
    <property type="entry name" value="Beta-glucanase-like"/>
</dbReference>
<dbReference type="SUPFAM" id="SSF49899">
    <property type="entry name" value="Concanavalin A-like lectins/glucanases"/>
    <property type="match status" value="1"/>
</dbReference>
<protein>
    <submittedName>
        <fullName evidence="3">Glycosyl hydrolases family 16</fullName>
    </submittedName>
</protein>
<comment type="similarity">
    <text evidence="1">Belongs to the glycosyl hydrolase 16 family.</text>
</comment>
<name>A0A1G8GXE3_9FLAO</name>
<dbReference type="GO" id="GO:0005975">
    <property type="term" value="P:carbohydrate metabolic process"/>
    <property type="evidence" value="ECO:0007669"/>
    <property type="project" value="InterPro"/>
</dbReference>
<dbReference type="InterPro" id="IPR013320">
    <property type="entry name" value="ConA-like_dom_sf"/>
</dbReference>
<evidence type="ECO:0000313" key="4">
    <source>
        <dbReference type="Proteomes" id="UP000198869"/>
    </source>
</evidence>
<sequence length="409" mass="44682">MKTATKPETQTHWVLLENFTFTNGTDVDRTVWESPQWQQYNNPDFFGQTNIRNPVDYPAPKPGYVPVINNAAQLYLSTNDPNNPNNTTFLGAQIGTKKKWGLASYNSVAFEAEVVLPISGSGAAPGGVVAALFAYNLISSSPFLHDEIDFEISSNYWQDSGEQINTNVYVVTDGSMNNFDQVVSTPTPPSLSGTVVLRIEWSEEGVKWYINKDKNPTPFYTETNVPQSDMSLVLNFWVPASGWGWAYNANLQPTAAPGTTWTYQVNWAKVWVIEKTMNITVEANQTWQNTGLTVVPGDTISINYQSNLWTADPNTDQGKLYDAAGFSGIIVDQPGYTLLGANMGALCGFIGEQPVGDGSDNAFLVGDAYNGTSQESGQLWLCINDDLKGLYGAGLRDNIASVIVSVTVS</sequence>
<evidence type="ECO:0000256" key="1">
    <source>
        <dbReference type="ARBA" id="ARBA00006865"/>
    </source>
</evidence>
<dbReference type="Gene3D" id="2.60.120.430">
    <property type="entry name" value="Galactose-binding lectin"/>
    <property type="match status" value="1"/>
</dbReference>
<dbReference type="Proteomes" id="UP000198869">
    <property type="component" value="Unassembled WGS sequence"/>
</dbReference>
<dbReference type="OrthoDB" id="118689at2"/>
<dbReference type="AlphaFoldDB" id="A0A1G8GXE3"/>
<organism evidence="3 4">
    <name type="scientific">Chryseobacterium taeanense</name>
    <dbReference type="NCBI Taxonomy" id="311334"/>
    <lineage>
        <taxon>Bacteria</taxon>
        <taxon>Pseudomonadati</taxon>
        <taxon>Bacteroidota</taxon>
        <taxon>Flavobacteriia</taxon>
        <taxon>Flavobacteriales</taxon>
        <taxon>Weeksellaceae</taxon>
        <taxon>Chryseobacterium group</taxon>
        <taxon>Chryseobacterium</taxon>
    </lineage>
</organism>
<keyword evidence="4" id="KW-1185">Reference proteome</keyword>
<gene>
    <name evidence="3" type="ORF">SAMN05421846_103151</name>
</gene>
<keyword evidence="3" id="KW-0378">Hydrolase</keyword>
<proteinExistence type="inferred from homology"/>
<feature type="domain" description="GH16" evidence="2">
    <location>
        <begin position="35"/>
        <end position="276"/>
    </location>
</feature>
<dbReference type="PROSITE" id="PS51762">
    <property type="entry name" value="GH16_2"/>
    <property type="match status" value="1"/>
</dbReference>